<feature type="region of interest" description="Disordered" evidence="1">
    <location>
        <begin position="76"/>
        <end position="110"/>
    </location>
</feature>
<protein>
    <submittedName>
        <fullName evidence="2">Uncharacterized protein</fullName>
    </submittedName>
</protein>
<dbReference type="Proteomes" id="UP000075901">
    <property type="component" value="Unassembled WGS sequence"/>
</dbReference>
<evidence type="ECO:0000313" key="3">
    <source>
        <dbReference type="Proteomes" id="UP000075901"/>
    </source>
</evidence>
<sequence length="164" mass="17591">MLSPCPLTGRLFGDVSRSVPRVAAKLDEEDEEGAAKFDFSSDAPSLTLDPGSGRYSCSSYSMCRSTLPESCVALARRPRFRPPPPPPLPYTDGSRDVPVRERSSPDPPPFFTSGNVGGFSSIAPASKSHWSKKLEVVGSSSAVCVFRSSFCFSSSSVLIFSAMR</sequence>
<dbReference type="EnsemblMetazoa" id="AMAM019932-RA">
    <property type="protein sequence ID" value="AMAM019932-PA"/>
    <property type="gene ID" value="AMAM019932"/>
</dbReference>
<accession>A0A182T5C2</accession>
<name>A0A182T5C2_9DIPT</name>
<organism evidence="2 3">
    <name type="scientific">Anopheles maculatus</name>
    <dbReference type="NCBI Taxonomy" id="74869"/>
    <lineage>
        <taxon>Eukaryota</taxon>
        <taxon>Metazoa</taxon>
        <taxon>Ecdysozoa</taxon>
        <taxon>Arthropoda</taxon>
        <taxon>Hexapoda</taxon>
        <taxon>Insecta</taxon>
        <taxon>Pterygota</taxon>
        <taxon>Neoptera</taxon>
        <taxon>Endopterygota</taxon>
        <taxon>Diptera</taxon>
        <taxon>Nematocera</taxon>
        <taxon>Culicoidea</taxon>
        <taxon>Culicidae</taxon>
        <taxon>Anophelinae</taxon>
        <taxon>Anopheles</taxon>
        <taxon>Anopheles maculatus group</taxon>
    </lineage>
</organism>
<dbReference type="AlphaFoldDB" id="A0A182T5C2"/>
<feature type="compositionally biased region" description="Basic and acidic residues" evidence="1">
    <location>
        <begin position="93"/>
        <end position="104"/>
    </location>
</feature>
<feature type="region of interest" description="Disordered" evidence="1">
    <location>
        <begin position="26"/>
        <end position="49"/>
    </location>
</feature>
<reference evidence="3" key="1">
    <citation type="submission" date="2013-09" db="EMBL/GenBank/DDBJ databases">
        <title>The Genome Sequence of Anopheles maculatus species B.</title>
        <authorList>
            <consortium name="The Broad Institute Genomics Platform"/>
            <person name="Neafsey D.E."/>
            <person name="Besansky N."/>
            <person name="Howell P."/>
            <person name="Walton C."/>
            <person name="Young S.K."/>
            <person name="Zeng Q."/>
            <person name="Gargeya S."/>
            <person name="Fitzgerald M."/>
            <person name="Haas B."/>
            <person name="Abouelleil A."/>
            <person name="Allen A.W."/>
            <person name="Alvarado L."/>
            <person name="Arachchi H.M."/>
            <person name="Berlin A.M."/>
            <person name="Chapman S.B."/>
            <person name="Gainer-Dewar J."/>
            <person name="Goldberg J."/>
            <person name="Griggs A."/>
            <person name="Gujja S."/>
            <person name="Hansen M."/>
            <person name="Howarth C."/>
            <person name="Imamovic A."/>
            <person name="Ireland A."/>
            <person name="Larimer J."/>
            <person name="McCowan C."/>
            <person name="Murphy C."/>
            <person name="Pearson M."/>
            <person name="Poon T.W."/>
            <person name="Priest M."/>
            <person name="Roberts A."/>
            <person name="Saif S."/>
            <person name="Shea T."/>
            <person name="Sisk P."/>
            <person name="Sykes S."/>
            <person name="Wortman J."/>
            <person name="Nusbaum C."/>
            <person name="Birren B."/>
        </authorList>
    </citation>
    <scope>NUCLEOTIDE SEQUENCE [LARGE SCALE GENOMIC DNA]</scope>
    <source>
        <strain evidence="3">maculatus3</strain>
    </source>
</reference>
<reference evidence="2" key="2">
    <citation type="submission" date="2020-05" db="UniProtKB">
        <authorList>
            <consortium name="EnsemblMetazoa"/>
        </authorList>
    </citation>
    <scope>IDENTIFICATION</scope>
    <source>
        <strain evidence="2">maculatus3</strain>
    </source>
</reference>
<dbReference type="VEuPathDB" id="VectorBase:AMAM019932"/>
<keyword evidence="3" id="KW-1185">Reference proteome</keyword>
<evidence type="ECO:0000313" key="2">
    <source>
        <dbReference type="EnsemblMetazoa" id="AMAM019932-PA"/>
    </source>
</evidence>
<proteinExistence type="predicted"/>
<evidence type="ECO:0000256" key="1">
    <source>
        <dbReference type="SAM" id="MobiDB-lite"/>
    </source>
</evidence>